<dbReference type="RefSeq" id="WP_131840612.1">
    <property type="nucleotide sequence ID" value="NZ_SLWB01000025.1"/>
</dbReference>
<accession>A0A4R2E5N4</accession>
<organism evidence="1 2">
    <name type="scientific">Acetobacteroides hydrogenigenes</name>
    <dbReference type="NCBI Taxonomy" id="979970"/>
    <lineage>
        <taxon>Bacteria</taxon>
        <taxon>Pseudomonadati</taxon>
        <taxon>Bacteroidota</taxon>
        <taxon>Bacteroidia</taxon>
        <taxon>Bacteroidales</taxon>
        <taxon>Rikenellaceae</taxon>
        <taxon>Acetobacteroides</taxon>
    </lineage>
</organism>
<evidence type="ECO:0000313" key="2">
    <source>
        <dbReference type="Proteomes" id="UP000294830"/>
    </source>
</evidence>
<reference evidence="1 2" key="1">
    <citation type="submission" date="2019-03" db="EMBL/GenBank/DDBJ databases">
        <title>Genomic Encyclopedia of Archaeal and Bacterial Type Strains, Phase II (KMG-II): from individual species to whole genera.</title>
        <authorList>
            <person name="Goeker M."/>
        </authorList>
    </citation>
    <scope>NUCLEOTIDE SEQUENCE [LARGE SCALE GENOMIC DNA]</scope>
    <source>
        <strain evidence="1 2">RL-C</strain>
    </source>
</reference>
<keyword evidence="2" id="KW-1185">Reference proteome</keyword>
<sequence length="258" mass="27827">MAKQEGLIKLKGTVGDLSFYKTKDGHLARMKGGVDAARIKSDPAFERTRENGAEFGRSGKAGKLLRDALRNFIRNGSDSRMTSRLTGEMMRVVKADATSTRGQRNVLDGELELLEGFEFNSNAKLGTCYFRKVASTIDRVEGKAAVNFGVITPNADFGAPDGATHVKLTSGVAKVDFEAGTFEVSEAQPYQVSLAAAEPTKEAVALSSTFTKAETKPLFLVLGVEFYQQVNGELYSLKNGQYNSVSLVKVSGLAQPQP</sequence>
<dbReference type="OrthoDB" id="645138at2"/>
<dbReference type="EMBL" id="SLWB01000025">
    <property type="protein sequence ID" value="TCN61622.1"/>
    <property type="molecule type" value="Genomic_DNA"/>
</dbReference>
<comment type="caution">
    <text evidence="1">The sequence shown here is derived from an EMBL/GenBank/DDBJ whole genome shotgun (WGS) entry which is preliminary data.</text>
</comment>
<proteinExistence type="predicted"/>
<dbReference type="AlphaFoldDB" id="A0A4R2E5N4"/>
<evidence type="ECO:0000313" key="1">
    <source>
        <dbReference type="EMBL" id="TCN61622.1"/>
    </source>
</evidence>
<protein>
    <submittedName>
        <fullName evidence="1">Uncharacterized protein</fullName>
    </submittedName>
</protein>
<name>A0A4R2E5N4_9BACT</name>
<dbReference type="Proteomes" id="UP000294830">
    <property type="component" value="Unassembled WGS sequence"/>
</dbReference>
<gene>
    <name evidence="1" type="ORF">CLV25_1255</name>
</gene>